<keyword evidence="4 10" id="KW-0732">Signal</keyword>
<dbReference type="PANTHER" id="PTHR22762">
    <property type="entry name" value="ALPHA-GLUCOSIDASE"/>
    <property type="match status" value="1"/>
</dbReference>
<evidence type="ECO:0000313" key="14">
    <source>
        <dbReference type="EMBL" id="KAF9528217.1"/>
    </source>
</evidence>
<gene>
    <name evidence="14" type="ORF">CPB83DRAFT_854655</name>
</gene>
<name>A0A9P6EFN6_9AGAR</name>
<proteinExistence type="inferred from homology"/>
<dbReference type="OrthoDB" id="5839090at2759"/>
<evidence type="ECO:0000259" key="12">
    <source>
        <dbReference type="Pfam" id="PF13802"/>
    </source>
</evidence>
<dbReference type="InterPro" id="IPR000322">
    <property type="entry name" value="Glyco_hydro_31_TIM"/>
</dbReference>
<dbReference type="Pfam" id="PF01055">
    <property type="entry name" value="Glyco_hydro_31_2nd"/>
    <property type="match status" value="1"/>
</dbReference>
<dbReference type="PANTHER" id="PTHR22762:SF133">
    <property type="entry name" value="P-TYPE DOMAIN-CONTAINING PROTEIN"/>
    <property type="match status" value="1"/>
</dbReference>
<comment type="catalytic activity">
    <reaction evidence="1">
        <text>Hydrolysis of terminal, non-reducing (1-&gt;4)-linked alpha-D-glucose residues with release of alpha-D-glucose.</text>
        <dbReference type="EC" id="3.2.1.20"/>
    </reaction>
</comment>
<comment type="similarity">
    <text evidence="2 9">Belongs to the glycosyl hydrolase 31 family.</text>
</comment>
<feature type="domain" description="Glycoside hydrolase family 31 N-terminal" evidence="12">
    <location>
        <begin position="185"/>
        <end position="274"/>
    </location>
</feature>
<protein>
    <recommendedName>
        <fullName evidence="3">alpha-glucosidase</fullName>
        <ecNumber evidence="3">3.2.1.20</ecNumber>
    </recommendedName>
    <alternativeName>
        <fullName evidence="8">Maltase</fullName>
    </alternativeName>
</protein>
<accession>A0A9P6EFN6</accession>
<dbReference type="GO" id="GO:0090599">
    <property type="term" value="F:alpha-glucosidase activity"/>
    <property type="evidence" value="ECO:0007669"/>
    <property type="project" value="UniProtKB-ARBA"/>
</dbReference>
<dbReference type="GO" id="GO:0030246">
    <property type="term" value="F:carbohydrate binding"/>
    <property type="evidence" value="ECO:0007669"/>
    <property type="project" value="InterPro"/>
</dbReference>
<evidence type="ECO:0000256" key="6">
    <source>
        <dbReference type="ARBA" id="ARBA00023180"/>
    </source>
</evidence>
<feature type="domain" description="Glycoside hydrolase family 31 TIM barrel" evidence="11">
    <location>
        <begin position="326"/>
        <end position="809"/>
    </location>
</feature>
<dbReference type="Pfam" id="PF13802">
    <property type="entry name" value="Gal_mutarotas_2"/>
    <property type="match status" value="1"/>
</dbReference>
<dbReference type="CDD" id="cd14752">
    <property type="entry name" value="GH31_N"/>
    <property type="match status" value="1"/>
</dbReference>
<evidence type="ECO:0000256" key="2">
    <source>
        <dbReference type="ARBA" id="ARBA00007806"/>
    </source>
</evidence>
<dbReference type="InterPro" id="IPR011013">
    <property type="entry name" value="Gal_mutarotase_sf_dom"/>
</dbReference>
<evidence type="ECO:0000259" key="13">
    <source>
        <dbReference type="Pfam" id="PF21365"/>
    </source>
</evidence>
<feature type="chain" id="PRO_5040224454" description="alpha-glucosidase" evidence="10">
    <location>
        <begin position="29"/>
        <end position="1034"/>
    </location>
</feature>
<reference evidence="14" key="1">
    <citation type="submission" date="2020-11" db="EMBL/GenBank/DDBJ databases">
        <authorList>
            <consortium name="DOE Joint Genome Institute"/>
            <person name="Ahrendt S."/>
            <person name="Riley R."/>
            <person name="Andreopoulos W."/>
            <person name="Labutti K."/>
            <person name="Pangilinan J."/>
            <person name="Ruiz-Duenas F.J."/>
            <person name="Barrasa J.M."/>
            <person name="Sanchez-Garcia M."/>
            <person name="Camarero S."/>
            <person name="Miyauchi S."/>
            <person name="Serrano A."/>
            <person name="Linde D."/>
            <person name="Babiker R."/>
            <person name="Drula E."/>
            <person name="Ayuso-Fernandez I."/>
            <person name="Pacheco R."/>
            <person name="Padilla G."/>
            <person name="Ferreira P."/>
            <person name="Barriuso J."/>
            <person name="Kellner H."/>
            <person name="Castanera R."/>
            <person name="Alfaro M."/>
            <person name="Ramirez L."/>
            <person name="Pisabarro A.G."/>
            <person name="Kuo A."/>
            <person name="Tritt A."/>
            <person name="Lipzen A."/>
            <person name="He G."/>
            <person name="Yan M."/>
            <person name="Ng V."/>
            <person name="Cullen D."/>
            <person name="Martin F."/>
            <person name="Rosso M.-N."/>
            <person name="Henrissat B."/>
            <person name="Hibbett D."/>
            <person name="Martinez A.T."/>
            <person name="Grigoriev I.V."/>
        </authorList>
    </citation>
    <scope>NUCLEOTIDE SEQUENCE</scope>
    <source>
        <strain evidence="14">CBS 506.95</strain>
    </source>
</reference>
<dbReference type="SUPFAM" id="SSF51445">
    <property type="entry name" value="(Trans)glycosidases"/>
    <property type="match status" value="1"/>
</dbReference>
<keyword evidence="5 9" id="KW-0378">Hydrolase</keyword>
<dbReference type="InterPro" id="IPR013780">
    <property type="entry name" value="Glyco_hydro_b"/>
</dbReference>
<evidence type="ECO:0000256" key="5">
    <source>
        <dbReference type="ARBA" id="ARBA00022801"/>
    </source>
</evidence>
<dbReference type="SUPFAM" id="SSF74650">
    <property type="entry name" value="Galactose mutarotase-like"/>
    <property type="match status" value="1"/>
</dbReference>
<dbReference type="SUPFAM" id="SSF51011">
    <property type="entry name" value="Glycosyl hydrolase domain"/>
    <property type="match status" value="1"/>
</dbReference>
<evidence type="ECO:0000256" key="4">
    <source>
        <dbReference type="ARBA" id="ARBA00022729"/>
    </source>
</evidence>
<feature type="signal peptide" evidence="10">
    <location>
        <begin position="1"/>
        <end position="28"/>
    </location>
</feature>
<evidence type="ECO:0000256" key="7">
    <source>
        <dbReference type="ARBA" id="ARBA00023295"/>
    </source>
</evidence>
<dbReference type="InterPro" id="IPR017853">
    <property type="entry name" value="GH"/>
</dbReference>
<dbReference type="Gene3D" id="2.60.40.1760">
    <property type="entry name" value="glycosyl hydrolase (family 31)"/>
    <property type="match status" value="1"/>
</dbReference>
<keyword evidence="7 9" id="KW-0326">Glycosidase</keyword>
<evidence type="ECO:0000256" key="10">
    <source>
        <dbReference type="SAM" id="SignalP"/>
    </source>
</evidence>
<dbReference type="InterPro" id="IPR030459">
    <property type="entry name" value="Glyco_hydro_31_CS"/>
</dbReference>
<organism evidence="14 15">
    <name type="scientific">Crepidotus variabilis</name>
    <dbReference type="NCBI Taxonomy" id="179855"/>
    <lineage>
        <taxon>Eukaryota</taxon>
        <taxon>Fungi</taxon>
        <taxon>Dikarya</taxon>
        <taxon>Basidiomycota</taxon>
        <taxon>Agaricomycotina</taxon>
        <taxon>Agaricomycetes</taxon>
        <taxon>Agaricomycetidae</taxon>
        <taxon>Agaricales</taxon>
        <taxon>Agaricineae</taxon>
        <taxon>Crepidotaceae</taxon>
        <taxon>Crepidotus</taxon>
    </lineage>
</organism>
<dbReference type="PROSITE" id="PS00707">
    <property type="entry name" value="GLYCOSYL_HYDROL_F31_2"/>
    <property type="match status" value="1"/>
</dbReference>
<dbReference type="Gene3D" id="2.60.40.1180">
    <property type="entry name" value="Golgi alpha-mannosidase II"/>
    <property type="match status" value="2"/>
</dbReference>
<dbReference type="EC" id="3.2.1.20" evidence="3"/>
<comment type="caution">
    <text evidence="14">The sequence shown here is derived from an EMBL/GenBank/DDBJ whole genome shotgun (WGS) entry which is preliminary data.</text>
</comment>
<evidence type="ECO:0000256" key="3">
    <source>
        <dbReference type="ARBA" id="ARBA00012741"/>
    </source>
</evidence>
<dbReference type="InterPro" id="IPR048395">
    <property type="entry name" value="Glyco_hydro_31_C"/>
</dbReference>
<dbReference type="InterPro" id="IPR030458">
    <property type="entry name" value="Glyco_hydro_31_AS"/>
</dbReference>
<dbReference type="Proteomes" id="UP000807306">
    <property type="component" value="Unassembled WGS sequence"/>
</dbReference>
<evidence type="ECO:0000313" key="15">
    <source>
        <dbReference type="Proteomes" id="UP000807306"/>
    </source>
</evidence>
<keyword evidence="6" id="KW-0325">Glycoprotein</keyword>
<dbReference type="InterPro" id="IPR025887">
    <property type="entry name" value="Glyco_hydro_31_N_dom"/>
</dbReference>
<dbReference type="Pfam" id="PF21365">
    <property type="entry name" value="Glyco_hydro_31_3rd"/>
    <property type="match status" value="1"/>
</dbReference>
<evidence type="ECO:0000259" key="11">
    <source>
        <dbReference type="Pfam" id="PF01055"/>
    </source>
</evidence>
<sequence length="1034" mass="115204">MLDFLQALWLTILTCLLLSPSKITQVTAIDFSSSQTNPDSVAQKRAIPNCGGYTLHTIREDDASLSAKLSLANKPCNIYGEDITDLTVEVTFETTTCLHVNIFDTASEQYRIPASIVDRPGPQGGSKKSSDLVFNYEPSPFAFWVTRRSQPHAAPLFDTRSKSSTCSSSSTVNADYVLKNATNLDCQTFVFKKQYLQLTSTLPKDTNIYGLGEVVASSGFRRNMNSTVQTMWNRDAPDPVDENLYGSHPVYMEHRFDPDTRRSQSHGVFLMSAAGGDVLLQTPPSSDNSLIQYRMIGGVLDFYFFAGPSPQAVIEQYGELIGFPLWQPIWAFGFHLCRWGYKDIAETREQVIQMRKANIPLEVMWNDIELYHAVRDFTTDPISFPAEEVRDFIRELNANKQHYVPIVDAGIPKQVNATDVYHPYTNGAAQDVFIKNPDGTEYIGQVWPGYTVFPDWFHINTQNWWTEALQNWSLSGVKFSGIWLDMNEASSFCEGSCGTGVDLSNTTAPFFLPGNPGNMVVDYPECYNSTIHGPSGNLSVGGRLTCHLDLDNDFEGLQGKEQSPFALPMTSQTAHSDLEINEDRAAYLPDSFALEGDPREALLPWASHLAQDDGLNTTSAKRDLGAGTQKGINLNAPPYSIHNPFERLSTLTIATNATHVDGQVELDTHNLWGLMEEKATYKALQSIISGKRPFIISRSTFPSSGRWTGHWLGDNFSLWSYLRHSISGVLQFQIFQIPFVGPDTCGFAGNTNEELCNRWMQLSAFMPFFRNHNIKGAIPQEPYRWDSVAEASRKAIAIRYALLPYWYSQFALSSLSGTPPLRALFFDFPNEPELFDVDSQFLIGRDILVTPVLHPQATTVKGHFPGRGSVTWRDWYTHEPLKVAPGHQAELPAPLGHINVHIRDGSAILLHSQPAYTIEETRQGSYSLLVSLDSQGIANGIAYVDDGISEPPGPSRSLEFTATNKQLTIKTTGSFVIQPKLQNITILGIVLSESGTVKFNGQEFNTTYDVIKQRLTLADINVDLNEDIIVCQFI</sequence>
<keyword evidence="15" id="KW-1185">Reference proteome</keyword>
<dbReference type="PROSITE" id="PS00129">
    <property type="entry name" value="GLYCOSYL_HYDROL_F31_1"/>
    <property type="match status" value="1"/>
</dbReference>
<evidence type="ECO:0000256" key="9">
    <source>
        <dbReference type="RuleBase" id="RU361185"/>
    </source>
</evidence>
<dbReference type="CDD" id="cd06602">
    <property type="entry name" value="GH31_MGAM_SI_GAA"/>
    <property type="match status" value="1"/>
</dbReference>
<dbReference type="EMBL" id="MU157854">
    <property type="protein sequence ID" value="KAF9528217.1"/>
    <property type="molecule type" value="Genomic_DNA"/>
</dbReference>
<dbReference type="AlphaFoldDB" id="A0A9P6EFN6"/>
<evidence type="ECO:0000256" key="8">
    <source>
        <dbReference type="ARBA" id="ARBA00041343"/>
    </source>
</evidence>
<dbReference type="GO" id="GO:0005975">
    <property type="term" value="P:carbohydrate metabolic process"/>
    <property type="evidence" value="ECO:0007669"/>
    <property type="project" value="InterPro"/>
</dbReference>
<dbReference type="Gene3D" id="3.20.20.80">
    <property type="entry name" value="Glycosidases"/>
    <property type="match status" value="2"/>
</dbReference>
<evidence type="ECO:0000256" key="1">
    <source>
        <dbReference type="ARBA" id="ARBA00001657"/>
    </source>
</evidence>
<feature type="domain" description="Glycosyl hydrolase family 31 C-terminal" evidence="13">
    <location>
        <begin position="817"/>
        <end position="908"/>
    </location>
</feature>